<dbReference type="AlphaFoldDB" id="C4YA49"/>
<organism evidence="2 3">
    <name type="scientific">Clavispora lusitaniae (strain ATCC 42720)</name>
    <name type="common">Yeast</name>
    <name type="synonym">Candida lusitaniae</name>
    <dbReference type="NCBI Taxonomy" id="306902"/>
    <lineage>
        <taxon>Eukaryota</taxon>
        <taxon>Fungi</taxon>
        <taxon>Dikarya</taxon>
        <taxon>Ascomycota</taxon>
        <taxon>Saccharomycotina</taxon>
        <taxon>Pichiomycetes</taxon>
        <taxon>Metschnikowiaceae</taxon>
        <taxon>Clavispora</taxon>
    </lineage>
</organism>
<protein>
    <submittedName>
        <fullName evidence="2">Uncharacterized protein</fullName>
    </submittedName>
</protein>
<feature type="compositionally biased region" description="Polar residues" evidence="1">
    <location>
        <begin position="1"/>
        <end position="14"/>
    </location>
</feature>
<dbReference type="VEuPathDB" id="FungiDB:CLUG_04987"/>
<dbReference type="HOGENOM" id="CLU_1610583_0_0_1"/>
<reference evidence="2 3" key="1">
    <citation type="journal article" date="2009" name="Nature">
        <title>Evolution of pathogenicity and sexual reproduction in eight Candida genomes.</title>
        <authorList>
            <person name="Butler G."/>
            <person name="Rasmussen M.D."/>
            <person name="Lin M.F."/>
            <person name="Santos M.A."/>
            <person name="Sakthikumar S."/>
            <person name="Munro C.A."/>
            <person name="Rheinbay E."/>
            <person name="Grabherr M."/>
            <person name="Forche A."/>
            <person name="Reedy J.L."/>
            <person name="Agrafioti I."/>
            <person name="Arnaud M.B."/>
            <person name="Bates S."/>
            <person name="Brown A.J."/>
            <person name="Brunke S."/>
            <person name="Costanzo M.C."/>
            <person name="Fitzpatrick D.A."/>
            <person name="de Groot P.W."/>
            <person name="Harris D."/>
            <person name="Hoyer L.L."/>
            <person name="Hube B."/>
            <person name="Klis F.M."/>
            <person name="Kodira C."/>
            <person name="Lennard N."/>
            <person name="Logue M.E."/>
            <person name="Martin R."/>
            <person name="Neiman A.M."/>
            <person name="Nikolaou E."/>
            <person name="Quail M.A."/>
            <person name="Quinn J."/>
            <person name="Santos M.C."/>
            <person name="Schmitzberger F.F."/>
            <person name="Sherlock G."/>
            <person name="Shah P."/>
            <person name="Silverstein K.A."/>
            <person name="Skrzypek M.S."/>
            <person name="Soll D."/>
            <person name="Staggs R."/>
            <person name="Stansfield I."/>
            <person name="Stumpf M.P."/>
            <person name="Sudbery P.E."/>
            <person name="Srikantha T."/>
            <person name="Zeng Q."/>
            <person name="Berman J."/>
            <person name="Berriman M."/>
            <person name="Heitman J."/>
            <person name="Gow N.A."/>
            <person name="Lorenz M.C."/>
            <person name="Birren B.W."/>
            <person name="Kellis M."/>
            <person name="Cuomo C.A."/>
        </authorList>
    </citation>
    <scope>NUCLEOTIDE SEQUENCE [LARGE SCALE GENOMIC DNA]</scope>
    <source>
        <strain evidence="2 3">ATCC 42720</strain>
    </source>
</reference>
<evidence type="ECO:0000313" key="2">
    <source>
        <dbReference type="EMBL" id="EEQ40858.1"/>
    </source>
</evidence>
<dbReference type="EMBL" id="CH408081">
    <property type="protein sequence ID" value="EEQ40858.1"/>
    <property type="molecule type" value="Genomic_DNA"/>
</dbReference>
<name>C4YA49_CLAL4</name>
<evidence type="ECO:0000313" key="3">
    <source>
        <dbReference type="Proteomes" id="UP000007703"/>
    </source>
</evidence>
<proteinExistence type="predicted"/>
<gene>
    <name evidence="2" type="ORF">CLUG_04987</name>
</gene>
<feature type="region of interest" description="Disordered" evidence="1">
    <location>
        <begin position="1"/>
        <end position="75"/>
    </location>
</feature>
<dbReference type="InParanoid" id="C4YA49"/>
<feature type="compositionally biased region" description="Basic residues" evidence="1">
    <location>
        <begin position="39"/>
        <end position="57"/>
    </location>
</feature>
<feature type="region of interest" description="Disordered" evidence="1">
    <location>
        <begin position="144"/>
        <end position="165"/>
    </location>
</feature>
<dbReference type="KEGG" id="clu:CLUG_04987"/>
<sequence>MSNTTASHSPTTPETSRREISGATGSQSTCRPRPCNTQGRRRGLKGKRPPKRTKTHRQTPSSKCPRSHLGRATSRPAHAVASACSQQCSAQSRFCFQIRAFFVCPSMVSFQQKSSDRWEKDKGARLPWPSVQYRHASGVGMRFDSNGKITYNRGPARQLPLSGST</sequence>
<evidence type="ECO:0000256" key="1">
    <source>
        <dbReference type="SAM" id="MobiDB-lite"/>
    </source>
</evidence>
<accession>C4YA49</accession>
<dbReference type="Proteomes" id="UP000007703">
    <property type="component" value="Unassembled WGS sequence"/>
</dbReference>